<name>A0A024HKV5_PSEKB</name>
<reference evidence="5 6" key="1">
    <citation type="submission" date="2013-03" db="EMBL/GenBank/DDBJ databases">
        <authorList>
            <person name="Linke B."/>
        </authorList>
    </citation>
    <scope>NUCLEOTIDE SEQUENCE [LARGE SCALE GENOMIC DNA]</scope>
    <source>
        <strain evidence="5 6">B13</strain>
    </source>
</reference>
<dbReference type="GO" id="GO:0005829">
    <property type="term" value="C:cytosol"/>
    <property type="evidence" value="ECO:0007669"/>
    <property type="project" value="TreeGrafter"/>
</dbReference>
<dbReference type="GO" id="GO:0003700">
    <property type="term" value="F:DNA-binding transcription factor activity"/>
    <property type="evidence" value="ECO:0007669"/>
    <property type="project" value="InterPro"/>
</dbReference>
<dbReference type="GO" id="GO:0000976">
    <property type="term" value="F:transcription cis-regulatory region binding"/>
    <property type="evidence" value="ECO:0007669"/>
    <property type="project" value="TreeGrafter"/>
</dbReference>
<dbReference type="RefSeq" id="WP_043253672.1">
    <property type="nucleotide sequence ID" value="NZ_HG322950.1"/>
</dbReference>
<dbReference type="InterPro" id="IPR009057">
    <property type="entry name" value="Homeodomain-like_sf"/>
</dbReference>
<dbReference type="AlphaFoldDB" id="A0A024HKV5"/>
<dbReference type="PANTHER" id="PTHR47894">
    <property type="entry name" value="HTH-TYPE TRANSCRIPTIONAL REGULATOR GADX"/>
    <property type="match status" value="1"/>
</dbReference>
<feature type="domain" description="HTH araC/xylS-type" evidence="4">
    <location>
        <begin position="239"/>
        <end position="336"/>
    </location>
</feature>
<evidence type="ECO:0000256" key="1">
    <source>
        <dbReference type="ARBA" id="ARBA00023015"/>
    </source>
</evidence>
<reference evidence="5 6" key="2">
    <citation type="submission" date="2014-05" db="EMBL/GenBank/DDBJ databases">
        <title>Genome sequence of the 3-chlorobenzoate degrading bacterium Pseudomonas knackmussii B13 shows multiple evidence for horizontal gene transfer.</title>
        <authorList>
            <person name="Miyazaki R."/>
            <person name="Bertelli C."/>
            <person name="Falquet L."/>
            <person name="Robinson-Rechavi M."/>
            <person name="Gharib W."/>
            <person name="Roy S."/>
            <person name="Van der Meer J.R."/>
        </authorList>
    </citation>
    <scope>NUCLEOTIDE SEQUENCE [LARGE SCALE GENOMIC DNA]</scope>
    <source>
        <strain evidence="5 6">B13</strain>
    </source>
</reference>
<dbReference type="Proteomes" id="UP000025241">
    <property type="component" value="Chromosome I"/>
</dbReference>
<dbReference type="Pfam" id="PF12625">
    <property type="entry name" value="Arabinose_bd"/>
    <property type="match status" value="1"/>
</dbReference>
<dbReference type="STRING" id="1301098.PKB_3955"/>
<sequence length="344" mass="37535">MDWRQLREITGVRYLLDCARAEGLGEEACLVGSAIDARELAGRNAQIQAWQELAVIRNLLQHLGRPGLGFSAGRRYHLTSLGLLGFTMLACRNLLEAFETFGRYQSLALTLCPVSHAQDGQGVWMIFDDSVLPPDARAFVVERGVAGCVQLASELLQRPVEPLALELRSAAPEDPMPYARDWPGPVRFGAARNAVLFAHADLAASLPQAHLDARASGEALCERACAELQLTLAGTPTARAVQQLLIRESANLPGSREVARRLGLAERTLQRRLAAEGHSFQALSDGIRQRLAERLLRESRLDLNGIAQCLGYAEAASFSRAFQRWTGTTPGRWKCQAGPPLAPL</sequence>
<proteinExistence type="predicted"/>
<dbReference type="Pfam" id="PF12833">
    <property type="entry name" value="HTH_18"/>
    <property type="match status" value="1"/>
</dbReference>
<dbReference type="KEGG" id="pkc:PKB_3955"/>
<dbReference type="PANTHER" id="PTHR47894:SF1">
    <property type="entry name" value="HTH-TYPE TRANSCRIPTIONAL REGULATOR VQSM"/>
    <property type="match status" value="1"/>
</dbReference>
<evidence type="ECO:0000259" key="4">
    <source>
        <dbReference type="PROSITE" id="PS01124"/>
    </source>
</evidence>
<dbReference type="PROSITE" id="PS01124">
    <property type="entry name" value="HTH_ARAC_FAMILY_2"/>
    <property type="match status" value="1"/>
</dbReference>
<dbReference type="InterPro" id="IPR018060">
    <property type="entry name" value="HTH_AraC"/>
</dbReference>
<evidence type="ECO:0000256" key="2">
    <source>
        <dbReference type="ARBA" id="ARBA00023125"/>
    </source>
</evidence>
<keyword evidence="2" id="KW-0238">DNA-binding</keyword>
<keyword evidence="1" id="KW-0805">Transcription regulation</keyword>
<dbReference type="InterPro" id="IPR032687">
    <property type="entry name" value="AraC-type_N"/>
</dbReference>
<organism evidence="5 6">
    <name type="scientific">Pseudomonas knackmussii (strain DSM 6978 / CCUG 54928 / LMG 23759 / B13)</name>
    <dbReference type="NCBI Taxonomy" id="1301098"/>
    <lineage>
        <taxon>Bacteria</taxon>
        <taxon>Pseudomonadati</taxon>
        <taxon>Pseudomonadota</taxon>
        <taxon>Gammaproteobacteria</taxon>
        <taxon>Pseudomonadales</taxon>
        <taxon>Pseudomonadaceae</taxon>
        <taxon>Pseudomonas</taxon>
    </lineage>
</organism>
<dbReference type="OrthoDB" id="6506763at2"/>
<dbReference type="Gene3D" id="1.10.10.60">
    <property type="entry name" value="Homeodomain-like"/>
    <property type="match status" value="1"/>
</dbReference>
<dbReference type="SUPFAM" id="SSF46689">
    <property type="entry name" value="Homeodomain-like"/>
    <property type="match status" value="1"/>
</dbReference>
<dbReference type="PATRIC" id="fig|1301098.3.peg.3960"/>
<accession>A0A024HKV5</accession>
<dbReference type="HOGENOM" id="CLU_047522_3_1_6"/>
<keyword evidence="3" id="KW-0804">Transcription</keyword>
<evidence type="ECO:0000256" key="3">
    <source>
        <dbReference type="ARBA" id="ARBA00023163"/>
    </source>
</evidence>
<evidence type="ECO:0000313" key="5">
    <source>
        <dbReference type="EMBL" id="CDF85284.1"/>
    </source>
</evidence>
<dbReference type="eggNOG" id="COG2207">
    <property type="taxonomic scope" value="Bacteria"/>
</dbReference>
<dbReference type="EMBL" id="HG322950">
    <property type="protein sequence ID" value="CDF85284.1"/>
    <property type="molecule type" value="Genomic_DNA"/>
</dbReference>
<dbReference type="SMART" id="SM00342">
    <property type="entry name" value="HTH_ARAC"/>
    <property type="match status" value="1"/>
</dbReference>
<protein>
    <submittedName>
        <fullName evidence="5">Putative regulator</fullName>
    </submittedName>
</protein>
<evidence type="ECO:0000313" key="6">
    <source>
        <dbReference type="Proteomes" id="UP000025241"/>
    </source>
</evidence>
<keyword evidence="6" id="KW-1185">Reference proteome</keyword>
<gene>
    <name evidence="5" type="ORF">PKB_3955</name>
</gene>